<reference evidence="1 2" key="1">
    <citation type="journal article" date="2016" name="Mol. Biol. Evol.">
        <title>Genome-Wide Survey of Gut Fungi (Harpellales) Reveals the First Horizontally Transferred Ubiquitin Gene from a Mosquito Host.</title>
        <authorList>
            <person name="Wang Y."/>
            <person name="White M.M."/>
            <person name="Kvist S."/>
            <person name="Moncalvo J.M."/>
        </authorList>
    </citation>
    <scope>NUCLEOTIDE SEQUENCE [LARGE SCALE GENOMIC DNA]</scope>
    <source>
        <strain evidence="1 2">ALG-7-W6</strain>
    </source>
</reference>
<dbReference type="InterPro" id="IPR024368">
    <property type="entry name" value="Ecl1/2/3"/>
</dbReference>
<gene>
    <name evidence="1" type="ORF">AYI68_g2849</name>
</gene>
<evidence type="ECO:0000313" key="1">
    <source>
        <dbReference type="EMBL" id="OLY83026.1"/>
    </source>
</evidence>
<keyword evidence="2" id="KW-1185">Reference proteome</keyword>
<accession>A0A1R0H1K9</accession>
<sequence>MDTNWCFHCGNHISHSDSALYCSDSCRRADRDSSPEKYSLEYKRVSPSPLPCRLLPQSNRQYRPSAGFMASR</sequence>
<dbReference type="EMBL" id="LSSL01001113">
    <property type="protein sequence ID" value="OLY83026.1"/>
    <property type="molecule type" value="Genomic_DNA"/>
</dbReference>
<organism evidence="1 2">
    <name type="scientific">Smittium mucronatum</name>
    <dbReference type="NCBI Taxonomy" id="133383"/>
    <lineage>
        <taxon>Eukaryota</taxon>
        <taxon>Fungi</taxon>
        <taxon>Fungi incertae sedis</taxon>
        <taxon>Zoopagomycota</taxon>
        <taxon>Kickxellomycotina</taxon>
        <taxon>Harpellomycetes</taxon>
        <taxon>Harpellales</taxon>
        <taxon>Legeriomycetaceae</taxon>
        <taxon>Smittium</taxon>
    </lineage>
</organism>
<proteinExistence type="predicted"/>
<name>A0A1R0H1K9_9FUNG</name>
<comment type="caution">
    <text evidence="1">The sequence shown here is derived from an EMBL/GenBank/DDBJ whole genome shotgun (WGS) entry which is preliminary data.</text>
</comment>
<dbReference type="Proteomes" id="UP000187455">
    <property type="component" value="Unassembled WGS sequence"/>
</dbReference>
<dbReference type="Pfam" id="PF12855">
    <property type="entry name" value="Ecl1"/>
    <property type="match status" value="1"/>
</dbReference>
<evidence type="ECO:0000313" key="2">
    <source>
        <dbReference type="Proteomes" id="UP000187455"/>
    </source>
</evidence>
<dbReference type="AlphaFoldDB" id="A0A1R0H1K9"/>
<protein>
    <submittedName>
        <fullName evidence="1">Uncharacterized protein</fullName>
    </submittedName>
</protein>